<gene>
    <name evidence="1" type="ORF">J2792_002373</name>
</gene>
<dbReference type="RefSeq" id="WP_309805370.1">
    <property type="nucleotide sequence ID" value="NZ_JAVDRD010000005.1"/>
</dbReference>
<evidence type="ECO:0000313" key="2">
    <source>
        <dbReference type="Proteomes" id="UP001184150"/>
    </source>
</evidence>
<sequence>MDDLIHDIDAFCEAQGMSPWQFGLLALNDKPFVKQLRDGRRLWPDTEARVREFMASYCKQERAA</sequence>
<reference evidence="1 2" key="1">
    <citation type="submission" date="2023-07" db="EMBL/GenBank/DDBJ databases">
        <title>Sorghum-associated microbial communities from plants grown in Nebraska, USA.</title>
        <authorList>
            <person name="Schachtman D."/>
        </authorList>
    </citation>
    <scope>NUCLEOTIDE SEQUENCE [LARGE SCALE GENOMIC DNA]</scope>
    <source>
        <strain evidence="1 2">DS1027</strain>
    </source>
</reference>
<organism evidence="1 2">
    <name type="scientific">Novosphingobium capsulatum</name>
    <dbReference type="NCBI Taxonomy" id="13688"/>
    <lineage>
        <taxon>Bacteria</taxon>
        <taxon>Pseudomonadati</taxon>
        <taxon>Pseudomonadota</taxon>
        <taxon>Alphaproteobacteria</taxon>
        <taxon>Sphingomonadales</taxon>
        <taxon>Sphingomonadaceae</taxon>
        <taxon>Novosphingobium</taxon>
    </lineage>
</organism>
<comment type="caution">
    <text evidence="1">The sequence shown here is derived from an EMBL/GenBank/DDBJ whole genome shotgun (WGS) entry which is preliminary data.</text>
</comment>
<accession>A0ABU1MMD2</accession>
<proteinExistence type="predicted"/>
<dbReference type="Proteomes" id="UP001184150">
    <property type="component" value="Unassembled WGS sequence"/>
</dbReference>
<protein>
    <submittedName>
        <fullName evidence="1">Uncharacterized protein</fullName>
    </submittedName>
</protein>
<name>A0ABU1MMD2_9SPHN</name>
<evidence type="ECO:0000313" key="1">
    <source>
        <dbReference type="EMBL" id="MDR6511501.1"/>
    </source>
</evidence>
<dbReference type="EMBL" id="JAVDRD010000005">
    <property type="protein sequence ID" value="MDR6511501.1"/>
    <property type="molecule type" value="Genomic_DNA"/>
</dbReference>
<keyword evidence="2" id="KW-1185">Reference proteome</keyword>